<accession>A0A6L7A9C4</accession>
<evidence type="ECO:0000313" key="2">
    <source>
        <dbReference type="EMBL" id="MWN20638.1"/>
    </source>
</evidence>
<organism evidence="2 3">
    <name type="scientific">Leuconostoc lactis</name>
    <dbReference type="NCBI Taxonomy" id="1246"/>
    <lineage>
        <taxon>Bacteria</taxon>
        <taxon>Bacillati</taxon>
        <taxon>Bacillota</taxon>
        <taxon>Bacilli</taxon>
        <taxon>Lactobacillales</taxon>
        <taxon>Lactobacillaceae</taxon>
        <taxon>Leuconostoc</taxon>
    </lineage>
</organism>
<comment type="caution">
    <text evidence="2">The sequence shown here is derived from an EMBL/GenBank/DDBJ whole genome shotgun (WGS) entry which is preliminary data.</text>
</comment>
<evidence type="ECO:0000256" key="1">
    <source>
        <dbReference type="SAM" id="Phobius"/>
    </source>
</evidence>
<keyword evidence="1" id="KW-1133">Transmembrane helix</keyword>
<feature type="transmembrane region" description="Helical" evidence="1">
    <location>
        <begin position="6"/>
        <end position="26"/>
    </location>
</feature>
<protein>
    <submittedName>
        <fullName evidence="2">Uncharacterized protein</fullName>
    </submittedName>
</protein>
<keyword evidence="1" id="KW-0812">Transmembrane</keyword>
<evidence type="ECO:0000313" key="3">
    <source>
        <dbReference type="Proteomes" id="UP000478636"/>
    </source>
</evidence>
<dbReference type="EMBL" id="WSZI01000008">
    <property type="protein sequence ID" value="MWN20638.1"/>
    <property type="molecule type" value="Genomic_DNA"/>
</dbReference>
<proteinExistence type="predicted"/>
<keyword evidence="1" id="KW-0472">Membrane</keyword>
<reference evidence="2 3" key="1">
    <citation type="submission" date="2019-12" db="EMBL/GenBank/DDBJ databases">
        <title>Complete genome sequence of Leuconostoc lactis strain AVN1 provides insights into metabolic potential.</title>
        <authorList>
            <person name="Besrour N."/>
            <person name="Najjari A."/>
            <person name="Fhoula I."/>
            <person name="Jaballah S."/>
            <person name="Klibi N."/>
            <person name="Ouzari H.I."/>
        </authorList>
    </citation>
    <scope>NUCLEOTIDE SEQUENCE [LARGE SCALE GENOMIC DNA]</scope>
    <source>
        <strain evidence="2 3">AVN1</strain>
    </source>
</reference>
<gene>
    <name evidence="2" type="ORF">GQS40_01505</name>
</gene>
<dbReference type="AlphaFoldDB" id="A0A6L7A9C4"/>
<sequence>MTKRQLGAVFGSALIILALLGSLMVLQNVAWHAQLQTRQQLTVMAQLDTIQFKASILYAKTQQTTFNLAGASVTVQDDNLRIRLGQTIYTRALLRHAP</sequence>
<dbReference type="Proteomes" id="UP000478636">
    <property type="component" value="Unassembled WGS sequence"/>
</dbReference>
<name>A0A6L7A9C4_LEULA</name>